<evidence type="ECO:0000313" key="9">
    <source>
        <dbReference type="Proteomes" id="UP001190465"/>
    </source>
</evidence>
<dbReference type="EMBL" id="OY726397">
    <property type="protein sequence ID" value="CAJ1495555.1"/>
    <property type="molecule type" value="Genomic_DNA"/>
</dbReference>
<comment type="similarity">
    <text evidence="2">Belongs to the acyl-CoA dehydrogenase family.</text>
</comment>
<evidence type="ECO:0000256" key="1">
    <source>
        <dbReference type="ARBA" id="ARBA00001974"/>
    </source>
</evidence>
<evidence type="ECO:0000259" key="6">
    <source>
        <dbReference type="Pfam" id="PF00441"/>
    </source>
</evidence>
<name>A0ABN9MUS5_9MYCO</name>
<dbReference type="PANTHER" id="PTHR43884">
    <property type="entry name" value="ACYL-COA DEHYDROGENASE"/>
    <property type="match status" value="1"/>
</dbReference>
<dbReference type="Pfam" id="PF02771">
    <property type="entry name" value="Acyl-CoA_dh_N"/>
    <property type="match status" value="1"/>
</dbReference>
<sequence length="334" mass="34947">MDFSPDPAQQAVADVVTSALGRDNNWQALVDGGVTALGIPERLGGDGVGLAEIATALTEIGRHGTVSPALATLGWGLLPLLDLASDEQQDRYLPEVAKGGVVTAALNEPGASLPEQPATTLRDGRLSGTKVGVPYAEQAQWILVTTDTAVVVVAADSEGITATKTPTSNGSDEFVLAFTDVAVDDTDVLAGAQPRRLNELALAATGAFAAGLVAGALRLTADYVATREQFGRPLSTFQTVAAQLSEVYIASRTISLLSTSVVWRLAEGLEADDDLAVLGYWLTSQAPPAMRICHHLHGGMGMDITYPMDRFYSSIKDLTRLLGGPTHRLDLVGA</sequence>
<feature type="domain" description="Acyl-CoA dehydrogenase/oxidase N-terminal" evidence="7">
    <location>
        <begin position="25"/>
        <end position="99"/>
    </location>
</feature>
<dbReference type="GO" id="GO:0016491">
    <property type="term" value="F:oxidoreductase activity"/>
    <property type="evidence" value="ECO:0007669"/>
    <property type="project" value="UniProtKB-KW"/>
</dbReference>
<dbReference type="InterPro" id="IPR037069">
    <property type="entry name" value="AcylCoA_DH/ox_N_sf"/>
</dbReference>
<evidence type="ECO:0000256" key="5">
    <source>
        <dbReference type="ARBA" id="ARBA00023002"/>
    </source>
</evidence>
<reference evidence="8 9" key="1">
    <citation type="submission" date="2023-08" db="EMBL/GenBank/DDBJ databases">
        <authorList>
            <person name="Folkvardsen B D."/>
            <person name="Norman A."/>
        </authorList>
    </citation>
    <scope>NUCLEOTIDE SEQUENCE [LARGE SCALE GENOMIC DNA]</scope>
    <source>
        <strain evidence="8 9">Mu0053</strain>
    </source>
</reference>
<evidence type="ECO:0000256" key="2">
    <source>
        <dbReference type="ARBA" id="ARBA00009347"/>
    </source>
</evidence>
<dbReference type="EC" id="1.-.-.-" evidence="8"/>
<accession>A0ABN9MUS5</accession>
<dbReference type="SUPFAM" id="SSF47203">
    <property type="entry name" value="Acyl-CoA dehydrogenase C-terminal domain-like"/>
    <property type="match status" value="1"/>
</dbReference>
<dbReference type="InterPro" id="IPR013786">
    <property type="entry name" value="AcylCoA_DH/ox_N"/>
</dbReference>
<dbReference type="Proteomes" id="UP001190465">
    <property type="component" value="Chromosome"/>
</dbReference>
<keyword evidence="5 8" id="KW-0560">Oxidoreductase</keyword>
<dbReference type="InterPro" id="IPR009075">
    <property type="entry name" value="AcylCo_DH/oxidase_C"/>
</dbReference>
<dbReference type="Pfam" id="PF00441">
    <property type="entry name" value="Acyl-CoA_dh_1"/>
    <property type="match status" value="1"/>
</dbReference>
<dbReference type="InterPro" id="IPR046373">
    <property type="entry name" value="Acyl-CoA_Oxase/DH_mid-dom_sf"/>
</dbReference>
<evidence type="ECO:0000259" key="7">
    <source>
        <dbReference type="Pfam" id="PF02771"/>
    </source>
</evidence>
<keyword evidence="3" id="KW-0285">Flavoprotein</keyword>
<dbReference type="RefSeq" id="WP_308480774.1">
    <property type="nucleotide sequence ID" value="NZ_OY726397.1"/>
</dbReference>
<dbReference type="SUPFAM" id="SSF56645">
    <property type="entry name" value="Acyl-CoA dehydrogenase NM domain-like"/>
    <property type="match status" value="1"/>
</dbReference>
<keyword evidence="4" id="KW-0274">FAD</keyword>
<proteinExistence type="inferred from homology"/>
<dbReference type="Gene3D" id="1.10.540.10">
    <property type="entry name" value="Acyl-CoA dehydrogenase/oxidase, N-terminal domain"/>
    <property type="match status" value="1"/>
</dbReference>
<dbReference type="Gene3D" id="1.20.140.10">
    <property type="entry name" value="Butyryl-CoA Dehydrogenase, subunit A, domain 3"/>
    <property type="match status" value="1"/>
</dbReference>
<dbReference type="InterPro" id="IPR036250">
    <property type="entry name" value="AcylCo_DH-like_C"/>
</dbReference>
<organism evidence="8 9">
    <name type="scientific">[Mycobacterium] burgundiense</name>
    <dbReference type="NCBI Taxonomy" id="3064286"/>
    <lineage>
        <taxon>Bacteria</taxon>
        <taxon>Bacillati</taxon>
        <taxon>Actinomycetota</taxon>
        <taxon>Actinomycetes</taxon>
        <taxon>Mycobacteriales</taxon>
        <taxon>Mycobacteriaceae</taxon>
        <taxon>Mycolicibacterium</taxon>
    </lineage>
</organism>
<dbReference type="PANTHER" id="PTHR43884:SF20">
    <property type="entry name" value="ACYL-COA DEHYDROGENASE FADE28"/>
    <property type="match status" value="1"/>
</dbReference>
<evidence type="ECO:0000313" key="8">
    <source>
        <dbReference type="EMBL" id="CAJ1495555.1"/>
    </source>
</evidence>
<dbReference type="InterPro" id="IPR009100">
    <property type="entry name" value="AcylCoA_DH/oxidase_NM_dom_sf"/>
</dbReference>
<feature type="domain" description="Acyl-CoA dehydrogenase/oxidase C-terminal" evidence="6">
    <location>
        <begin position="204"/>
        <end position="325"/>
    </location>
</feature>
<evidence type="ECO:0000256" key="3">
    <source>
        <dbReference type="ARBA" id="ARBA00022630"/>
    </source>
</evidence>
<dbReference type="Gene3D" id="2.40.110.10">
    <property type="entry name" value="Butyryl-CoA Dehydrogenase, subunit A, domain 2"/>
    <property type="match status" value="1"/>
</dbReference>
<evidence type="ECO:0000256" key="4">
    <source>
        <dbReference type="ARBA" id="ARBA00022827"/>
    </source>
</evidence>
<keyword evidence="9" id="KW-1185">Reference proteome</keyword>
<comment type="cofactor">
    <cofactor evidence="1">
        <name>FAD</name>
        <dbReference type="ChEBI" id="CHEBI:57692"/>
    </cofactor>
</comment>
<protein>
    <submittedName>
        <fullName evidence="8">Acyl-CoA dehydrogenase family protein</fullName>
        <ecNumber evidence="8">1.-.-.-</ecNumber>
    </submittedName>
</protein>
<gene>
    <name evidence="8" type="ORF">MU0053_000424</name>
</gene>